<sequence>MSHPLYYPVPANYYPLSPQTTTLLHNALLGVMIGSTAATATQLRKTPEARANPIGSIIKAGVATGLATAVVTAIGQNISPNHSNLATVATMFVAGTALIYTLNQDNS</sequence>
<dbReference type="AlphaFoldDB" id="I3CBI4"/>
<dbReference type="OrthoDB" id="9927602at2"/>
<evidence type="ECO:0000313" key="2">
    <source>
        <dbReference type="EMBL" id="EIJ40977.1"/>
    </source>
</evidence>
<keyword evidence="1" id="KW-0472">Membrane</keyword>
<feature type="transmembrane region" description="Helical" evidence="1">
    <location>
        <begin position="23"/>
        <end position="44"/>
    </location>
</feature>
<protein>
    <submittedName>
        <fullName evidence="2">Uncharacterized protein</fullName>
    </submittedName>
</protein>
<dbReference type="EMBL" id="JH600070">
    <property type="protein sequence ID" value="EIJ40977.1"/>
    <property type="molecule type" value="Genomic_DNA"/>
</dbReference>
<gene>
    <name evidence="2" type="ORF">BegalDRAFT_0051</name>
</gene>
<keyword evidence="1" id="KW-0812">Transmembrane</keyword>
<evidence type="ECO:0000313" key="3">
    <source>
        <dbReference type="Proteomes" id="UP000005744"/>
    </source>
</evidence>
<keyword evidence="3" id="KW-1185">Reference proteome</keyword>
<proteinExistence type="predicted"/>
<organism evidence="2 3">
    <name type="scientific">Beggiatoa alba B18LD</name>
    <dbReference type="NCBI Taxonomy" id="395493"/>
    <lineage>
        <taxon>Bacteria</taxon>
        <taxon>Pseudomonadati</taxon>
        <taxon>Pseudomonadota</taxon>
        <taxon>Gammaproteobacteria</taxon>
        <taxon>Thiotrichales</taxon>
        <taxon>Thiotrichaceae</taxon>
        <taxon>Beggiatoa</taxon>
    </lineage>
</organism>
<name>I3CBI4_9GAMM</name>
<feature type="transmembrane region" description="Helical" evidence="1">
    <location>
        <begin position="84"/>
        <end position="102"/>
    </location>
</feature>
<dbReference type="HOGENOM" id="CLU_2204867_0_0_6"/>
<dbReference type="RefSeq" id="WP_002682482.1">
    <property type="nucleotide sequence ID" value="NZ_JH600070.1"/>
</dbReference>
<feature type="transmembrane region" description="Helical" evidence="1">
    <location>
        <begin position="56"/>
        <end position="78"/>
    </location>
</feature>
<evidence type="ECO:0000256" key="1">
    <source>
        <dbReference type="SAM" id="Phobius"/>
    </source>
</evidence>
<reference evidence="2 3" key="1">
    <citation type="submission" date="2011-11" db="EMBL/GenBank/DDBJ databases">
        <title>Improved High-Quality Draft sequence of Beggiatoa alba B18lD.</title>
        <authorList>
            <consortium name="US DOE Joint Genome Institute"/>
            <person name="Lucas S."/>
            <person name="Han J."/>
            <person name="Lapidus A."/>
            <person name="Cheng J.-F."/>
            <person name="Goodwin L."/>
            <person name="Pitluck S."/>
            <person name="Peters L."/>
            <person name="Mikhailova N."/>
            <person name="Held B."/>
            <person name="Detter J.C."/>
            <person name="Han C."/>
            <person name="Tapia R."/>
            <person name="Land M."/>
            <person name="Hauser L."/>
            <person name="Kyrpides N."/>
            <person name="Ivanova N."/>
            <person name="Pagani I."/>
            <person name="Samuel K."/>
            <person name="Teske A."/>
            <person name="Mueller J."/>
            <person name="Woyke T."/>
        </authorList>
    </citation>
    <scope>NUCLEOTIDE SEQUENCE [LARGE SCALE GENOMIC DNA]</scope>
    <source>
        <strain evidence="2 3">B18LD</strain>
    </source>
</reference>
<dbReference type="STRING" id="395493.BegalDRAFT_0051"/>
<dbReference type="Proteomes" id="UP000005744">
    <property type="component" value="Unassembled WGS sequence"/>
</dbReference>
<accession>I3CBI4</accession>
<keyword evidence="1" id="KW-1133">Transmembrane helix</keyword>